<evidence type="ECO:0000313" key="3">
    <source>
        <dbReference type="EMBL" id="CAF3358392.1"/>
    </source>
</evidence>
<feature type="transmembrane region" description="Helical" evidence="1">
    <location>
        <begin position="315"/>
        <end position="337"/>
    </location>
</feature>
<name>A0A817WQN3_9BILA</name>
<dbReference type="EMBL" id="CAJNYV010004279">
    <property type="protein sequence ID" value="CAF3662515.1"/>
    <property type="molecule type" value="Genomic_DNA"/>
</dbReference>
<protein>
    <submittedName>
        <fullName evidence="2">Uncharacterized protein</fullName>
    </submittedName>
</protein>
<evidence type="ECO:0000256" key="1">
    <source>
        <dbReference type="SAM" id="Phobius"/>
    </source>
</evidence>
<keyword evidence="1" id="KW-0812">Transmembrane</keyword>
<feature type="transmembrane region" description="Helical" evidence="1">
    <location>
        <begin position="57"/>
        <end position="79"/>
    </location>
</feature>
<keyword evidence="1" id="KW-0472">Membrane</keyword>
<dbReference type="AlphaFoldDB" id="A0A817WQN3"/>
<accession>A0A817WQN3</accession>
<dbReference type="Proteomes" id="UP000663833">
    <property type="component" value="Unassembled WGS sequence"/>
</dbReference>
<feature type="transmembrane region" description="Helical" evidence="1">
    <location>
        <begin position="99"/>
        <end position="123"/>
    </location>
</feature>
<dbReference type="EMBL" id="CAJNYT010000608">
    <property type="protein sequence ID" value="CAF3358392.1"/>
    <property type="molecule type" value="Genomic_DNA"/>
</dbReference>
<reference evidence="2" key="1">
    <citation type="submission" date="2021-02" db="EMBL/GenBank/DDBJ databases">
        <authorList>
            <person name="Nowell W R."/>
        </authorList>
    </citation>
    <scope>NUCLEOTIDE SEQUENCE</scope>
</reference>
<feature type="transmembrane region" description="Helical" evidence="1">
    <location>
        <begin position="434"/>
        <end position="452"/>
    </location>
</feature>
<proteinExistence type="predicted"/>
<organism evidence="2 5">
    <name type="scientific">Rotaria socialis</name>
    <dbReference type="NCBI Taxonomy" id="392032"/>
    <lineage>
        <taxon>Eukaryota</taxon>
        <taxon>Metazoa</taxon>
        <taxon>Spiralia</taxon>
        <taxon>Gnathifera</taxon>
        <taxon>Rotifera</taxon>
        <taxon>Eurotatoria</taxon>
        <taxon>Bdelloidea</taxon>
        <taxon>Philodinida</taxon>
        <taxon>Philodinidae</taxon>
        <taxon>Rotaria</taxon>
    </lineage>
</organism>
<feature type="transmembrane region" description="Helical" evidence="1">
    <location>
        <begin position="198"/>
        <end position="219"/>
    </location>
</feature>
<feature type="transmembrane region" description="Helical" evidence="1">
    <location>
        <begin position="349"/>
        <end position="367"/>
    </location>
</feature>
<sequence>MSTTGQHENSNAFHTQTENYRDDLQNDWSFYGKSTKVTKVIEVIRVRCYRRTCFRRIAGLFSVLAAFGTFSCVCALVFASHHWEDHLAVQKVFRVIGVLSHYAIVPVVTYITMAIFCGTTPASHRGVFRSMHKEWCQSNLPENQSAIFDELCSCFNSGEESNASSLPLVNNNLQDGLSTSECDATITKRNFLNLVHGLLLLLIIVRTVLVCVINGLNFQYSHNRTDYSEEDMKLLRATFGFQIASHISILFVSIPTCLFVVRDYLDRIYEGAHLEHLFKRKPNWKNQVIIKLSDLNNWVKFAKGNETRYRGPANVYSFVHIMDVAVYSISYAIYMYHENKQFKVLRWCHIGSLITFAFLLLLIMVITNQQGARLKLLTERVYSQNDYNDNAGELDRPASDDNKLRPLSDTGEWKQLIDDYTSYAIFLYFKANPLLLLLWIIEIILAWTLPLIKTLIPWIDIKPNVTISYYDMF</sequence>
<evidence type="ECO:0000313" key="4">
    <source>
        <dbReference type="EMBL" id="CAF3662515.1"/>
    </source>
</evidence>
<dbReference type="EMBL" id="CAJNYD010001658">
    <property type="protein sequence ID" value="CAF3358183.1"/>
    <property type="molecule type" value="Genomic_DNA"/>
</dbReference>
<dbReference type="Proteomes" id="UP000663872">
    <property type="component" value="Unassembled WGS sequence"/>
</dbReference>
<evidence type="ECO:0000313" key="2">
    <source>
        <dbReference type="EMBL" id="CAF3358183.1"/>
    </source>
</evidence>
<evidence type="ECO:0000313" key="5">
    <source>
        <dbReference type="Proteomes" id="UP000663833"/>
    </source>
</evidence>
<comment type="caution">
    <text evidence="2">The sequence shown here is derived from an EMBL/GenBank/DDBJ whole genome shotgun (WGS) entry which is preliminary data.</text>
</comment>
<gene>
    <name evidence="3" type="ORF">GRG538_LOCUS6192</name>
    <name evidence="4" type="ORF">KIK155_LOCUS24135</name>
    <name evidence="2" type="ORF">LUA448_LOCUS13697</name>
</gene>
<keyword evidence="1" id="KW-1133">Transmembrane helix</keyword>
<feature type="transmembrane region" description="Helical" evidence="1">
    <location>
        <begin position="239"/>
        <end position="261"/>
    </location>
</feature>
<dbReference type="Proteomes" id="UP000663865">
    <property type="component" value="Unassembled WGS sequence"/>
</dbReference>